<proteinExistence type="predicted"/>
<dbReference type="EMBL" id="JFKB01000009">
    <property type="protein sequence ID" value="OSQ47040.1"/>
    <property type="molecule type" value="Genomic_DNA"/>
</dbReference>
<organism evidence="2 3">
    <name type="scientific">Thalassospira alkalitolerans</name>
    <dbReference type="NCBI Taxonomy" id="1293890"/>
    <lineage>
        <taxon>Bacteria</taxon>
        <taxon>Pseudomonadati</taxon>
        <taxon>Pseudomonadota</taxon>
        <taxon>Alphaproteobacteria</taxon>
        <taxon>Rhodospirillales</taxon>
        <taxon>Thalassospiraceae</taxon>
        <taxon>Thalassospira</taxon>
    </lineage>
</organism>
<dbReference type="Proteomes" id="UP000193396">
    <property type="component" value="Unassembled WGS sequence"/>
</dbReference>
<reference evidence="2 3" key="1">
    <citation type="submission" date="2014-03" db="EMBL/GenBank/DDBJ databases">
        <title>The draft genome sequence of Thalassospira alkalitolerans JCM 18968.</title>
        <authorList>
            <person name="Lai Q."/>
            <person name="Shao Z."/>
        </authorList>
    </citation>
    <scope>NUCLEOTIDE SEQUENCE [LARGE SCALE GENOMIC DNA]</scope>
    <source>
        <strain evidence="2 3">JCM 18968</strain>
    </source>
</reference>
<dbReference type="OrthoDB" id="4331905at2"/>
<feature type="domain" description="CHAT" evidence="1">
    <location>
        <begin position="656"/>
        <end position="843"/>
    </location>
</feature>
<accession>A0A1Y2L9B6</accession>
<sequence length="846" mass="95383">MKAKMFSQLTNGIKNKYKKTAQITQASVRMIAYAESLSELSYAKAEAKSKNMWSDINEKIKQEAESFNSLNDKGLYVHFLAFQKASITFAAGIFDDLELQRECLNAINELDQLMHDQKETIQNDLILFLNLLFFRIRIYQCILEVEAKKPNKPSLGIDVNLILKSTNKFLKLVAEKKKKMDFFDHAQFSWFGHSARLVVNFHRLRFDSTIKHDDLVVDIQEDIETIEKNWLQKTSKLSTVARRQGVINRSLAQIEIGIVRDDWPLISKGLYSLIDLTGIPARGEDGVDLFEIDLEHLLWCLKAVEYRELSADMPLGYDASIERMISIAHRMYVSGRYQKNHTFLETGVLLSNIYVKRENWEGVVAVASRVFENVRQSIGINRDLEDFQHHVTNVQKLGSEAAFAALQIASDDKAKPQKYSGIELVEASRSLTWKFGREKFVHRKGETDLFDISKFSINQECQNRVNIFVDVATNGTALHILDNTSRKGSVYLVRLPNFTRQVLDEFMNSESGWIYAYDKFRCEASSLLIEAKSSAWADWNEMVAHALSWLWHNIGKAIHEALLEIGILQNSHVHIVSSAPLMNLPLHACGIKNEKGAWWCLNDNWLVTVSDSVLHNMYLPAEMVDRPNHRKNDHRLAIINPSGDIRLKSGNFPNCLVLSGKEATKLEVVKQLRVSASATFFCHAQFDKNTPEASGLELTAGDILSLSDIRNLDLLRAPVVMLGACESTVADALFQGDEARNLAAGLLWAGASAVIGSAWPVTIECAESTIKPIFNMELETAKQHATHLTNIQRQMRGAKRATCIPIEAISTATGSNDNVEKLLCGDGGYEDFSMPAAWASFSIYIR</sequence>
<evidence type="ECO:0000259" key="1">
    <source>
        <dbReference type="Pfam" id="PF12770"/>
    </source>
</evidence>
<comment type="caution">
    <text evidence="2">The sequence shown here is derived from an EMBL/GenBank/DDBJ whole genome shotgun (WGS) entry which is preliminary data.</text>
</comment>
<dbReference type="Pfam" id="PF12770">
    <property type="entry name" value="CHAT"/>
    <property type="match status" value="1"/>
</dbReference>
<dbReference type="STRING" id="1293890.TALK_13495"/>
<protein>
    <recommendedName>
        <fullName evidence="1">CHAT domain-containing protein</fullName>
    </recommendedName>
</protein>
<name>A0A1Y2L9B6_9PROT</name>
<keyword evidence="3" id="KW-1185">Reference proteome</keyword>
<dbReference type="InterPro" id="IPR024983">
    <property type="entry name" value="CHAT_dom"/>
</dbReference>
<evidence type="ECO:0000313" key="2">
    <source>
        <dbReference type="EMBL" id="OSQ47040.1"/>
    </source>
</evidence>
<dbReference type="AlphaFoldDB" id="A0A1Y2L9B6"/>
<evidence type="ECO:0000313" key="3">
    <source>
        <dbReference type="Proteomes" id="UP000193396"/>
    </source>
</evidence>
<gene>
    <name evidence="2" type="ORF">TALK_13495</name>
</gene>